<dbReference type="EMBL" id="JACAZE010000020">
    <property type="protein sequence ID" value="KAF7293899.1"/>
    <property type="molecule type" value="Genomic_DNA"/>
</dbReference>
<keyword evidence="4" id="KW-1185">Reference proteome</keyword>
<organism evidence="3 4">
    <name type="scientific">Mycena chlorophos</name>
    <name type="common">Agaric fungus</name>
    <name type="synonym">Agaricus chlorophos</name>
    <dbReference type="NCBI Taxonomy" id="658473"/>
    <lineage>
        <taxon>Eukaryota</taxon>
        <taxon>Fungi</taxon>
        <taxon>Dikarya</taxon>
        <taxon>Basidiomycota</taxon>
        <taxon>Agaricomycotina</taxon>
        <taxon>Agaricomycetes</taxon>
        <taxon>Agaricomycetidae</taxon>
        <taxon>Agaricales</taxon>
        <taxon>Marasmiineae</taxon>
        <taxon>Mycenaceae</taxon>
        <taxon>Mycena</taxon>
    </lineage>
</organism>
<evidence type="ECO:0000313" key="4">
    <source>
        <dbReference type="Proteomes" id="UP000613580"/>
    </source>
</evidence>
<gene>
    <name evidence="3" type="ORF">HMN09_01186000</name>
</gene>
<dbReference type="Pfam" id="PF23865">
    <property type="entry name" value="DUF7223"/>
    <property type="match status" value="1"/>
</dbReference>
<evidence type="ECO:0000256" key="1">
    <source>
        <dbReference type="SAM" id="SignalP"/>
    </source>
</evidence>
<protein>
    <recommendedName>
        <fullName evidence="2">DUF7223 domain-containing protein</fullName>
    </recommendedName>
</protein>
<accession>A0A8H6S6Q7</accession>
<dbReference type="Proteomes" id="UP000613580">
    <property type="component" value="Unassembled WGS sequence"/>
</dbReference>
<dbReference type="AlphaFoldDB" id="A0A8H6S6Q7"/>
<keyword evidence="1" id="KW-0732">Signal</keyword>
<feature type="domain" description="DUF7223" evidence="2">
    <location>
        <begin position="205"/>
        <end position="464"/>
    </location>
</feature>
<proteinExistence type="predicted"/>
<comment type="caution">
    <text evidence="3">The sequence shown here is derived from an EMBL/GenBank/DDBJ whole genome shotgun (WGS) entry which is preliminary data.</text>
</comment>
<feature type="signal peptide" evidence="1">
    <location>
        <begin position="1"/>
        <end position="23"/>
    </location>
</feature>
<reference evidence="3" key="1">
    <citation type="submission" date="2020-05" db="EMBL/GenBank/DDBJ databases">
        <title>Mycena genomes resolve the evolution of fungal bioluminescence.</title>
        <authorList>
            <person name="Tsai I.J."/>
        </authorList>
    </citation>
    <scope>NUCLEOTIDE SEQUENCE</scope>
    <source>
        <strain evidence="3">110903Hualien_Pintung</strain>
    </source>
</reference>
<evidence type="ECO:0000259" key="2">
    <source>
        <dbReference type="Pfam" id="PF23865"/>
    </source>
</evidence>
<dbReference type="InterPro" id="IPR055647">
    <property type="entry name" value="DUF7223"/>
</dbReference>
<sequence length="520" mass="53035">MQLARSLALVALLSLRSALPVVAASDAACRGECSYETEYASVKISGSSTAVSDLSLAGGWSVLACDSTATEQEIQLVCTGTECEHVFSGHGAVDTIVRLPEECGANTFGRIASVKVDSARSPSVSDVVSATVGNMTGTAFRMEVDTHFAKANAAVTGPVSFTIEGYNYHEAAPASKRDDSNPTSYNDTDSTTLPALILSETLPIFSTSLDCPNFTATLSASAALDVNLTVSLGLVVAGTVIPANITEFAVFAGLDGTAGGRLEVDASALGTYSTGEVSLYSVALAGVDVPGIFTLGPMFDLYAQVDSTIASGDLTLGVDLDYAVDNARAYIPAKDQPASGGGFTPDDSKLTLSVLPSVIANGSITGHLIPQLSVGLNAFSGIATAEVYLNLDASATLDLDLTASASASTSTSGNAASGSVDGCLGVDVGIAVNLGAEGDLFGFISGSEEYPIYSGEWEVYETCFDQTSGSRRRRGSSGDESDEESEFVVGLDVSCDVGDGGVGGDCGEGCFCFGECLSGF</sequence>
<dbReference type="OrthoDB" id="73875at2759"/>
<feature type="chain" id="PRO_5034962804" description="DUF7223 domain-containing protein" evidence="1">
    <location>
        <begin position="24"/>
        <end position="520"/>
    </location>
</feature>
<name>A0A8H6S6Q7_MYCCL</name>
<evidence type="ECO:0000313" key="3">
    <source>
        <dbReference type="EMBL" id="KAF7293899.1"/>
    </source>
</evidence>